<proteinExistence type="predicted"/>
<dbReference type="EMBL" id="WFLN01000005">
    <property type="protein sequence ID" value="KAB8032063.1"/>
    <property type="molecule type" value="Genomic_DNA"/>
</dbReference>
<accession>A0A833N523</accession>
<dbReference type="AlphaFoldDB" id="A0A833N523"/>
<gene>
    <name evidence="1" type="ORF">GCL57_05290</name>
</gene>
<protein>
    <submittedName>
        <fullName evidence="1">Uncharacterized protein</fullName>
    </submittedName>
</protein>
<keyword evidence="2" id="KW-1185">Reference proteome</keyword>
<dbReference type="Proteomes" id="UP000442694">
    <property type="component" value="Unassembled WGS sequence"/>
</dbReference>
<evidence type="ECO:0000313" key="2">
    <source>
        <dbReference type="Proteomes" id="UP000442694"/>
    </source>
</evidence>
<dbReference type="SUPFAM" id="SSF47413">
    <property type="entry name" value="lambda repressor-like DNA-binding domains"/>
    <property type="match status" value="1"/>
</dbReference>
<comment type="caution">
    <text evidence="1">The sequence shown here is derived from an EMBL/GenBank/DDBJ whole genome shotgun (WGS) entry which is preliminary data.</text>
</comment>
<reference evidence="1 2" key="1">
    <citation type="submission" date="2019-10" db="EMBL/GenBank/DDBJ databases">
        <title>New genus of Silvanigrellaceae.</title>
        <authorList>
            <person name="Pitt A."/>
            <person name="Hahn M.W."/>
        </authorList>
    </citation>
    <scope>NUCLEOTIDE SEQUENCE [LARGE SCALE GENOMIC DNA]</scope>
    <source>
        <strain evidence="1 2">33A1-SZDP</strain>
    </source>
</reference>
<evidence type="ECO:0000313" key="1">
    <source>
        <dbReference type="EMBL" id="KAB8032063.1"/>
    </source>
</evidence>
<organism evidence="1 2">
    <name type="scientific">Fluviispira multicolorata</name>
    <dbReference type="NCBI Taxonomy" id="2654512"/>
    <lineage>
        <taxon>Bacteria</taxon>
        <taxon>Pseudomonadati</taxon>
        <taxon>Bdellovibrionota</taxon>
        <taxon>Oligoflexia</taxon>
        <taxon>Silvanigrellales</taxon>
        <taxon>Silvanigrellaceae</taxon>
        <taxon>Fluviispira</taxon>
    </lineage>
</organism>
<dbReference type="Gene3D" id="1.10.260.40">
    <property type="entry name" value="lambda repressor-like DNA-binding domains"/>
    <property type="match status" value="1"/>
</dbReference>
<sequence length="213" mass="24806">MKKKVSSVKCSSLKTKLAQEINKTRKEQNLTIAQIAKYLEVSTANAGKYANANVESPPYRVIACLARLQGRKVSDLVKEIEEEDNYKENDKFDDYMDVINFLNSDLENEFTLLFKMIRKKSSFHANIKLNIACLLRISRFLLMIDYDLLLKKEDEFHMFVKLYLMANKNIDSIDEQDLTESKSTIIMEHDKLFRISEAIKEKYLKKSQNASLK</sequence>
<dbReference type="InterPro" id="IPR010982">
    <property type="entry name" value="Lambda_DNA-bd_dom_sf"/>
</dbReference>
<dbReference type="GO" id="GO:0003677">
    <property type="term" value="F:DNA binding"/>
    <property type="evidence" value="ECO:0007669"/>
    <property type="project" value="InterPro"/>
</dbReference>
<dbReference type="RefSeq" id="WP_152212238.1">
    <property type="nucleotide sequence ID" value="NZ_WFLN01000005.1"/>
</dbReference>
<name>A0A833N523_9BACT</name>